<accession>A0ABR7EF67</accession>
<comment type="caution">
    <text evidence="1">The sequence shown here is derived from an EMBL/GenBank/DDBJ whole genome shotgun (WGS) entry which is preliminary data.</text>
</comment>
<dbReference type="EMBL" id="JACOON010000002">
    <property type="protein sequence ID" value="MBC5647679.1"/>
    <property type="molecule type" value="Genomic_DNA"/>
</dbReference>
<sequence>MAKITDVKGMPLTDEELREANGGVEINPEHHWYGNKYAVCNKCNCSDWDIIGCPSVNRLKIQCKKCGNIEYRDMKS</sequence>
<evidence type="ECO:0000313" key="2">
    <source>
        <dbReference type="Proteomes" id="UP000606889"/>
    </source>
</evidence>
<evidence type="ECO:0000313" key="1">
    <source>
        <dbReference type="EMBL" id="MBC5647679.1"/>
    </source>
</evidence>
<name>A0ABR7EF67_9FIRM</name>
<keyword evidence="2" id="KW-1185">Reference proteome</keyword>
<proteinExistence type="predicted"/>
<organism evidence="1 2">
    <name type="scientific">Christensenella tenuis</name>
    <dbReference type="NCBI Taxonomy" id="2763033"/>
    <lineage>
        <taxon>Bacteria</taxon>
        <taxon>Bacillati</taxon>
        <taxon>Bacillota</taxon>
        <taxon>Clostridia</taxon>
        <taxon>Christensenellales</taxon>
        <taxon>Christensenellaceae</taxon>
        <taxon>Christensenella</taxon>
    </lineage>
</organism>
<dbReference type="RefSeq" id="WP_186857198.1">
    <property type="nucleotide sequence ID" value="NZ_JACOON010000002.1"/>
</dbReference>
<dbReference type="Proteomes" id="UP000606889">
    <property type="component" value="Unassembled WGS sequence"/>
</dbReference>
<gene>
    <name evidence="1" type="ORF">H8S18_04975</name>
</gene>
<protein>
    <submittedName>
        <fullName evidence="1">Uncharacterized protein</fullName>
    </submittedName>
</protein>
<reference evidence="1 2" key="1">
    <citation type="submission" date="2020-08" db="EMBL/GenBank/DDBJ databases">
        <title>Genome public.</title>
        <authorList>
            <person name="Liu C."/>
            <person name="Sun Q."/>
        </authorList>
    </citation>
    <scope>NUCLEOTIDE SEQUENCE [LARGE SCALE GENOMIC DNA]</scope>
    <source>
        <strain evidence="1 2">NSJ-35</strain>
    </source>
</reference>